<comment type="caution">
    <text evidence="1">The sequence shown here is derived from an EMBL/GenBank/DDBJ whole genome shotgun (WGS) entry which is preliminary data.</text>
</comment>
<proteinExistence type="predicted"/>
<dbReference type="EMBL" id="JACHMJ010000001">
    <property type="protein sequence ID" value="MBB5845055.1"/>
    <property type="molecule type" value="Genomic_DNA"/>
</dbReference>
<reference evidence="1 2" key="1">
    <citation type="submission" date="2020-08" db="EMBL/GenBank/DDBJ databases">
        <title>Sequencing the genomes of 1000 actinobacteria strains.</title>
        <authorList>
            <person name="Klenk H.-P."/>
        </authorList>
    </citation>
    <scope>NUCLEOTIDE SEQUENCE [LARGE SCALE GENOMIC DNA]</scope>
    <source>
        <strain evidence="1 2">DSM 105784</strain>
    </source>
</reference>
<dbReference type="AlphaFoldDB" id="A0A841ATZ4"/>
<evidence type="ECO:0008006" key="3">
    <source>
        <dbReference type="Google" id="ProtNLM"/>
    </source>
</evidence>
<dbReference type="Proteomes" id="UP000536685">
    <property type="component" value="Unassembled WGS sequence"/>
</dbReference>
<keyword evidence="2" id="KW-1185">Reference proteome</keyword>
<organism evidence="1 2">
    <name type="scientific">Conyzicola lurida</name>
    <dbReference type="NCBI Taxonomy" id="1172621"/>
    <lineage>
        <taxon>Bacteria</taxon>
        <taxon>Bacillati</taxon>
        <taxon>Actinomycetota</taxon>
        <taxon>Actinomycetes</taxon>
        <taxon>Micrococcales</taxon>
        <taxon>Microbacteriaceae</taxon>
        <taxon>Conyzicola</taxon>
    </lineage>
</organism>
<sequence length="236" mass="24721">MRIALESAAIGQGVGASVPETSFEVTDGAPTVIAVETAERPMLVSLLLGGRLRPDSGRVTVDGRDDLDELRKRTALVDTPVVAEPTAGLGLAGVVAEEFSFAGLPSSRRAVREFLAEHDLADYATVPMRALPPIRRVRMFSELALLRPGVDALVITSPERHGGDPAGWYESLLQVAERGTTIAIVTDAATRGILLGLGAKDGVPVPELLSIDTAAPAVPTHAISTRSTNSVTEDNA</sequence>
<protein>
    <recommendedName>
        <fullName evidence="3">ABC transporter ATP-binding protein</fullName>
    </recommendedName>
</protein>
<dbReference type="RefSeq" id="WP_184239837.1">
    <property type="nucleotide sequence ID" value="NZ_JACHMJ010000001.1"/>
</dbReference>
<evidence type="ECO:0000313" key="2">
    <source>
        <dbReference type="Proteomes" id="UP000536685"/>
    </source>
</evidence>
<accession>A0A841ATZ4</accession>
<gene>
    <name evidence="1" type="ORF">HD599_003378</name>
</gene>
<evidence type="ECO:0000313" key="1">
    <source>
        <dbReference type="EMBL" id="MBB5845055.1"/>
    </source>
</evidence>
<name>A0A841ATZ4_9MICO</name>